<comment type="caution">
    <text evidence="1">The sequence shown here is derived from an EMBL/GenBank/DDBJ whole genome shotgun (WGS) entry which is preliminary data.</text>
</comment>
<protein>
    <submittedName>
        <fullName evidence="1">Phosphotransferase</fullName>
    </submittedName>
</protein>
<organism evidence="1 2">
    <name type="scientific">Nocardia flavorosea</name>
    <dbReference type="NCBI Taxonomy" id="53429"/>
    <lineage>
        <taxon>Bacteria</taxon>
        <taxon>Bacillati</taxon>
        <taxon>Actinomycetota</taxon>
        <taxon>Actinomycetes</taxon>
        <taxon>Mycobacteriales</taxon>
        <taxon>Nocardiaceae</taxon>
        <taxon>Nocardia</taxon>
    </lineage>
</organism>
<proteinExistence type="predicted"/>
<dbReference type="AlphaFoldDB" id="A0A846YJC2"/>
<dbReference type="SUPFAM" id="SSF56112">
    <property type="entry name" value="Protein kinase-like (PK-like)"/>
    <property type="match status" value="1"/>
</dbReference>
<name>A0A846YJC2_9NOCA</name>
<sequence>MTDFVTPQELARRTSAAVDAAVGAARDLGLVVTDAAVLHDMFSVVVHLGPEPVVARVPTVLSPAQLALLGRRQQAELEVTTWLAGQGVPVIAPSPAVPREPVRRDGFSMTFWQYAEEDRAASPDYAANCDLVADLHAALRAYPRPLPFLSAAEPDFVTESLTVLGEYPDLLDAADLDRARREWRVLGPLVRSRRAFEDFFPGIDVQPVHGDSPPANIFAGVGGHLFADFELVTLGPVEWDLAGLGPELEAAYDSGARRNGIRTLDAGVLRFVNAVGMLRVVACLALVPQQPVLHDYLTPALAQWRELPFAGGIAR</sequence>
<dbReference type="EMBL" id="JAAXOT010000014">
    <property type="protein sequence ID" value="NKY59217.1"/>
    <property type="molecule type" value="Genomic_DNA"/>
</dbReference>
<gene>
    <name evidence="1" type="ORF">HGA15_24295</name>
</gene>
<dbReference type="GO" id="GO:0016740">
    <property type="term" value="F:transferase activity"/>
    <property type="evidence" value="ECO:0007669"/>
    <property type="project" value="UniProtKB-KW"/>
</dbReference>
<dbReference type="InterPro" id="IPR011009">
    <property type="entry name" value="Kinase-like_dom_sf"/>
</dbReference>
<keyword evidence="1" id="KW-0808">Transferase</keyword>
<evidence type="ECO:0000313" key="2">
    <source>
        <dbReference type="Proteomes" id="UP000570678"/>
    </source>
</evidence>
<evidence type="ECO:0000313" key="1">
    <source>
        <dbReference type="EMBL" id="NKY59217.1"/>
    </source>
</evidence>
<reference evidence="1 2" key="1">
    <citation type="submission" date="2020-04" db="EMBL/GenBank/DDBJ databases">
        <title>MicrobeNet Type strains.</title>
        <authorList>
            <person name="Nicholson A.C."/>
        </authorList>
    </citation>
    <scope>NUCLEOTIDE SEQUENCE [LARGE SCALE GENOMIC DNA]</scope>
    <source>
        <strain evidence="1 2">JCM 3332</strain>
    </source>
</reference>
<dbReference type="Proteomes" id="UP000570678">
    <property type="component" value="Unassembled WGS sequence"/>
</dbReference>
<accession>A0A846YJC2</accession>
<dbReference type="RefSeq" id="WP_062973948.1">
    <property type="nucleotide sequence ID" value="NZ_JAAXOT010000014.1"/>
</dbReference>
<keyword evidence="2" id="KW-1185">Reference proteome</keyword>